<gene>
    <name evidence="1" type="ORF">C823_05654</name>
</gene>
<keyword evidence="2" id="KW-1185">Reference proteome</keyword>
<comment type="caution">
    <text evidence="1">The sequence shown here is derived from an EMBL/GenBank/DDBJ whole genome shotgun (WGS) entry which is preliminary data.</text>
</comment>
<dbReference type="STRING" id="1235802.C823_05654"/>
<accession>N1ZQ15</accession>
<dbReference type="EMBL" id="AQFT01000175">
    <property type="protein sequence ID" value="EMZ19102.1"/>
    <property type="molecule type" value="Genomic_DNA"/>
</dbReference>
<organism evidence="1 2">
    <name type="scientific">Eubacterium plexicaudatum ASF492</name>
    <dbReference type="NCBI Taxonomy" id="1235802"/>
    <lineage>
        <taxon>Bacteria</taxon>
        <taxon>Bacillati</taxon>
        <taxon>Bacillota</taxon>
        <taxon>Clostridia</taxon>
        <taxon>Eubacteriales</taxon>
        <taxon>Eubacteriaceae</taxon>
        <taxon>Eubacterium</taxon>
    </lineage>
</organism>
<dbReference type="Proteomes" id="UP000012589">
    <property type="component" value="Unassembled WGS sequence"/>
</dbReference>
<dbReference type="AlphaFoldDB" id="N1ZQ15"/>
<sequence>MTYLWLRYPNKYYIYKLSEVKAVSSELESDYRFKKGAYADNIRNFVAFYDDICAELQQDD</sequence>
<evidence type="ECO:0000313" key="1">
    <source>
        <dbReference type="EMBL" id="EMZ19102.1"/>
    </source>
</evidence>
<dbReference type="PATRIC" id="fig|1235802.3.peg.5975"/>
<evidence type="ECO:0000313" key="2">
    <source>
        <dbReference type="Proteomes" id="UP000012589"/>
    </source>
</evidence>
<proteinExistence type="predicted"/>
<reference evidence="1 2" key="1">
    <citation type="journal article" date="2014" name="Genome Announc.">
        <title>Draft genome sequences of the altered schaedler flora, a defined bacterial community from gnotobiotic mice.</title>
        <authorList>
            <person name="Wannemuehler M.J."/>
            <person name="Overstreet A.M."/>
            <person name="Ward D.V."/>
            <person name="Phillips G.J."/>
        </authorList>
    </citation>
    <scope>NUCLEOTIDE SEQUENCE [LARGE SCALE GENOMIC DNA]</scope>
    <source>
        <strain evidence="1 2">ASF492</strain>
    </source>
</reference>
<dbReference type="eggNOG" id="COG1401">
    <property type="taxonomic scope" value="Bacteria"/>
</dbReference>
<protein>
    <submittedName>
        <fullName evidence="1">Uncharacterized protein</fullName>
    </submittedName>
</protein>
<name>N1ZQ15_9FIRM</name>
<dbReference type="HOGENOM" id="CLU_2934609_0_0_9"/>